<dbReference type="Gene3D" id="1.10.10.10">
    <property type="entry name" value="Winged helix-like DNA-binding domain superfamily/Winged helix DNA-binding domain"/>
    <property type="match status" value="1"/>
</dbReference>
<dbReference type="PANTHER" id="PTHR43022:SF1">
    <property type="entry name" value="PROTEIN SMF"/>
    <property type="match status" value="1"/>
</dbReference>
<dbReference type="Pfam" id="PF02481">
    <property type="entry name" value="DNA_processg_A"/>
    <property type="match status" value="1"/>
</dbReference>
<organism evidence="4 5">
    <name type="scientific">Pseudomarimonas salicorniae</name>
    <dbReference type="NCBI Taxonomy" id="2933270"/>
    <lineage>
        <taxon>Bacteria</taxon>
        <taxon>Pseudomonadati</taxon>
        <taxon>Pseudomonadota</taxon>
        <taxon>Gammaproteobacteria</taxon>
        <taxon>Lysobacterales</taxon>
        <taxon>Lysobacteraceae</taxon>
        <taxon>Pseudomarimonas</taxon>
    </lineage>
</organism>
<dbReference type="Proteomes" id="UP001431449">
    <property type="component" value="Unassembled WGS sequence"/>
</dbReference>
<comment type="caution">
    <text evidence="4">The sequence shown here is derived from an EMBL/GenBank/DDBJ whole genome shotgun (WGS) entry which is preliminary data.</text>
</comment>
<dbReference type="InterPro" id="IPR036388">
    <property type="entry name" value="WH-like_DNA-bd_sf"/>
</dbReference>
<dbReference type="PANTHER" id="PTHR43022">
    <property type="entry name" value="PROTEIN SMF"/>
    <property type="match status" value="1"/>
</dbReference>
<name>A0ABT0GKI4_9GAMM</name>
<dbReference type="NCBIfam" id="TIGR00732">
    <property type="entry name" value="dprA"/>
    <property type="match status" value="1"/>
</dbReference>
<reference evidence="4" key="1">
    <citation type="submission" date="2022-04" db="EMBL/GenBank/DDBJ databases">
        <title>Lysobacter sp. CAU 1642 isolated from sea sand.</title>
        <authorList>
            <person name="Kim W."/>
        </authorList>
    </citation>
    <scope>NUCLEOTIDE SEQUENCE</scope>
    <source>
        <strain evidence="4">CAU 1642</strain>
    </source>
</reference>
<dbReference type="InterPro" id="IPR003488">
    <property type="entry name" value="DprA"/>
</dbReference>
<dbReference type="SUPFAM" id="SSF102405">
    <property type="entry name" value="MCP/YpsA-like"/>
    <property type="match status" value="1"/>
</dbReference>
<gene>
    <name evidence="4" type="primary">dprA</name>
    <name evidence="4" type="ORF">M0G41_15475</name>
</gene>
<dbReference type="Pfam" id="PF21102">
    <property type="entry name" value="DprA_N"/>
    <property type="match status" value="1"/>
</dbReference>
<dbReference type="RefSeq" id="WP_248210818.1">
    <property type="nucleotide sequence ID" value="NZ_JALNMH010000013.1"/>
</dbReference>
<keyword evidence="5" id="KW-1185">Reference proteome</keyword>
<sequence length="377" mass="39070">MPVADKARTRAWLRLIHTPGLGPRRIARLIAQFGSAETAVAAAPRGWAHAGLEPGRSGEPPAADAQGVEQDLRWLEAPAHHLVCLGEDDYPPLLAPLDGAPAALFVAGDPALLWHAQVAVVGSRNPTAGGRDNAADFAGELARAGLVVTSGLAAGIDAAAHAAALDAGGATIAVMGTGPDQVYPAANRRLAARIAAEGALVSEYPTGTGVRREHFPQRNRIVVGLSLGTLVVEAALQSGALISARLAAEAGREVFALPGSIHNPLARGCHRLLREGATLVESAQEILTAVAGPARELGQKLRQRLDSAGPDPAKPPASILDPAYQRLMEALGHDPVPMERLVERTGLTVDALSSMLLVLELEGRVAAIHGRYARSGS</sequence>
<dbReference type="Pfam" id="PF17782">
    <property type="entry name" value="WHD_DprA"/>
    <property type="match status" value="1"/>
</dbReference>
<evidence type="ECO:0000259" key="3">
    <source>
        <dbReference type="Pfam" id="PF17782"/>
    </source>
</evidence>
<accession>A0ABT0GKI4</accession>
<proteinExistence type="inferred from homology"/>
<feature type="domain" description="Smf/DprA SLOG" evidence="2">
    <location>
        <begin position="82"/>
        <end position="289"/>
    </location>
</feature>
<protein>
    <submittedName>
        <fullName evidence="4">DNA-processing protein DprA</fullName>
    </submittedName>
</protein>
<evidence type="ECO:0000313" key="4">
    <source>
        <dbReference type="EMBL" id="MCK7595070.1"/>
    </source>
</evidence>
<dbReference type="InterPro" id="IPR041614">
    <property type="entry name" value="DprA_WH"/>
</dbReference>
<dbReference type="Gene3D" id="3.40.50.450">
    <property type="match status" value="1"/>
</dbReference>
<evidence type="ECO:0000256" key="1">
    <source>
        <dbReference type="ARBA" id="ARBA00006525"/>
    </source>
</evidence>
<evidence type="ECO:0000313" key="5">
    <source>
        <dbReference type="Proteomes" id="UP001431449"/>
    </source>
</evidence>
<dbReference type="EMBL" id="JALNMH010000013">
    <property type="protein sequence ID" value="MCK7595070.1"/>
    <property type="molecule type" value="Genomic_DNA"/>
</dbReference>
<dbReference type="InterPro" id="IPR057666">
    <property type="entry name" value="DrpA_SLOG"/>
</dbReference>
<comment type="similarity">
    <text evidence="1">Belongs to the DprA/Smf family.</text>
</comment>
<evidence type="ECO:0000259" key="2">
    <source>
        <dbReference type="Pfam" id="PF02481"/>
    </source>
</evidence>
<feature type="domain" description="DprA winged helix" evidence="3">
    <location>
        <begin position="312"/>
        <end position="370"/>
    </location>
</feature>